<name>A0AAJ8JUM4_9TREE</name>
<dbReference type="AlphaFoldDB" id="A0AAJ8JUM4"/>
<comment type="similarity">
    <text evidence="2">Belongs to the CWC25 family.</text>
</comment>
<evidence type="ECO:0000256" key="2">
    <source>
        <dbReference type="ARBA" id="ARBA00006695"/>
    </source>
</evidence>
<feature type="coiled-coil region" evidence="8">
    <location>
        <begin position="378"/>
        <end position="408"/>
    </location>
</feature>
<dbReference type="PANTHER" id="PTHR16196">
    <property type="entry name" value="CELL CYCLE CONTROL PROTEIN CWF25"/>
    <property type="match status" value="1"/>
</dbReference>
<evidence type="ECO:0000256" key="7">
    <source>
        <dbReference type="ARBA" id="ARBA00023242"/>
    </source>
</evidence>
<evidence type="ECO:0000256" key="6">
    <source>
        <dbReference type="ARBA" id="ARBA00023187"/>
    </source>
</evidence>
<feature type="coiled-coil region" evidence="8">
    <location>
        <begin position="23"/>
        <end position="50"/>
    </location>
</feature>
<evidence type="ECO:0000256" key="9">
    <source>
        <dbReference type="SAM" id="MobiDB-lite"/>
    </source>
</evidence>
<keyword evidence="7" id="KW-0539">Nucleus</keyword>
<proteinExistence type="inferred from homology"/>
<dbReference type="Proteomes" id="UP000094043">
    <property type="component" value="Chromosome 4"/>
</dbReference>
<dbReference type="GO" id="GO:0000398">
    <property type="term" value="P:mRNA splicing, via spliceosome"/>
    <property type="evidence" value="ECO:0007669"/>
    <property type="project" value="TreeGrafter"/>
</dbReference>
<reference evidence="11" key="1">
    <citation type="submission" date="2016-06" db="EMBL/GenBank/DDBJ databases">
        <authorList>
            <person name="Cuomo C."/>
            <person name="Litvintseva A."/>
            <person name="Heitman J."/>
            <person name="Chen Y."/>
            <person name="Sun S."/>
            <person name="Springer D."/>
            <person name="Dromer F."/>
            <person name="Young S."/>
            <person name="Zeng Q."/>
            <person name="Chapman S."/>
            <person name="Gujja S."/>
            <person name="Saif S."/>
            <person name="Birren B."/>
        </authorList>
    </citation>
    <scope>NUCLEOTIDE SEQUENCE</scope>
    <source>
        <strain evidence="11">CBS 7841</strain>
    </source>
</reference>
<feature type="compositionally biased region" description="Basic and acidic residues" evidence="9">
    <location>
        <begin position="219"/>
        <end position="271"/>
    </location>
</feature>
<dbReference type="InterPro" id="IPR022209">
    <property type="entry name" value="CWC25"/>
</dbReference>
<dbReference type="SMART" id="SM01083">
    <property type="entry name" value="Cir_N"/>
    <property type="match status" value="1"/>
</dbReference>
<keyword evidence="5 8" id="KW-0175">Coiled coil</keyword>
<dbReference type="EMBL" id="CP143787">
    <property type="protein sequence ID" value="WVN88739.1"/>
    <property type="molecule type" value="Genomic_DNA"/>
</dbReference>
<dbReference type="RefSeq" id="XP_066069439.1">
    <property type="nucleotide sequence ID" value="XM_066213342.1"/>
</dbReference>
<dbReference type="GO" id="GO:0005684">
    <property type="term" value="C:U2-type spliceosomal complex"/>
    <property type="evidence" value="ECO:0007669"/>
    <property type="project" value="TreeGrafter"/>
</dbReference>
<reference evidence="11" key="3">
    <citation type="submission" date="2024-01" db="EMBL/GenBank/DDBJ databases">
        <authorList>
            <person name="Coelho M.A."/>
            <person name="David-Palma M."/>
            <person name="Shea T."/>
            <person name="Sun S."/>
            <person name="Cuomo C.A."/>
            <person name="Heitman J."/>
        </authorList>
    </citation>
    <scope>NUCLEOTIDE SEQUENCE</scope>
    <source>
        <strain evidence="11">CBS 7841</strain>
    </source>
</reference>
<dbReference type="Pfam" id="PF10197">
    <property type="entry name" value="Cir_N"/>
    <property type="match status" value="1"/>
</dbReference>
<accession>A0AAJ8JUM4</accession>
<keyword evidence="3" id="KW-0507">mRNA processing</keyword>
<feature type="compositionally biased region" description="Polar residues" evidence="9">
    <location>
        <begin position="345"/>
        <end position="356"/>
    </location>
</feature>
<evidence type="ECO:0000256" key="8">
    <source>
        <dbReference type="SAM" id="Coils"/>
    </source>
</evidence>
<dbReference type="PANTHER" id="PTHR16196:SF0">
    <property type="entry name" value="PRE-MRNA-SPLICING FACTOR CWC25 HOMOLOG"/>
    <property type="match status" value="1"/>
</dbReference>
<evidence type="ECO:0000256" key="4">
    <source>
        <dbReference type="ARBA" id="ARBA00022728"/>
    </source>
</evidence>
<protein>
    <recommendedName>
        <fullName evidence="10">CBF1-interacting co-repressor CIR N-terminal domain-containing protein</fullName>
    </recommendedName>
</protein>
<sequence length="439" mass="51578">MGGGDLNMKKSWHPVLLINQERVWKAEKAANEERKKLSQLRKEREEERQLEELHRLQEASTGKKRIDKLDWMYAAPGTEGGALGGAKIGERDMEEYLLGKKRVDEVLSQGDKNIGAASREFIALQNANTARDTAAKIREDPLLAIKKQEQAAMAALMNRPDVRKQLREAKKVKEDKNGEKESREERRARKKARKEERQRKKHHRSYRSNESRSPISDYFDERDHNYRRPGRDSYGSRDDRHGNRRDQSRSLSPRREYREDRRKKEDEEYRRANSPRRRYKDESPRRDKSRSWDHRDHTRHRDDPRGRNNQREHERNHRRNDRDLSPRRPSTQVLGPESASRPLLSPSQPWNNSATKSLEEQRAARLAAMSASANELYSQRSKTVAARVEEERKELEREERMRAKFGKEHANAGFFKQQSELGLSEALQRRGGKGLLKDI</sequence>
<evidence type="ECO:0000313" key="12">
    <source>
        <dbReference type="Proteomes" id="UP000094043"/>
    </source>
</evidence>
<dbReference type="InterPro" id="IPR051376">
    <property type="entry name" value="CWC25_splicing_factor"/>
</dbReference>
<evidence type="ECO:0000313" key="11">
    <source>
        <dbReference type="EMBL" id="WVN88739.1"/>
    </source>
</evidence>
<keyword evidence="12" id="KW-1185">Reference proteome</keyword>
<organism evidence="11 12">
    <name type="scientific">Cryptococcus depauperatus CBS 7841</name>
    <dbReference type="NCBI Taxonomy" id="1295531"/>
    <lineage>
        <taxon>Eukaryota</taxon>
        <taxon>Fungi</taxon>
        <taxon>Dikarya</taxon>
        <taxon>Basidiomycota</taxon>
        <taxon>Agaricomycotina</taxon>
        <taxon>Tremellomycetes</taxon>
        <taxon>Tremellales</taxon>
        <taxon>Cryptococcaceae</taxon>
        <taxon>Cryptococcus</taxon>
    </lineage>
</organism>
<keyword evidence="4" id="KW-0747">Spliceosome</keyword>
<feature type="domain" description="CBF1-interacting co-repressor CIR N-terminal" evidence="10">
    <location>
        <begin position="11"/>
        <end position="47"/>
    </location>
</feature>
<comment type="subcellular location">
    <subcellularLocation>
        <location evidence="1">Nucleus</location>
    </subcellularLocation>
</comment>
<evidence type="ECO:0000256" key="1">
    <source>
        <dbReference type="ARBA" id="ARBA00004123"/>
    </source>
</evidence>
<feature type="compositionally biased region" description="Basic and acidic residues" evidence="9">
    <location>
        <begin position="160"/>
        <end position="198"/>
    </location>
</feature>
<dbReference type="KEGG" id="cdep:91088162"/>
<gene>
    <name evidence="11" type="ORF">L203_103952</name>
</gene>
<evidence type="ECO:0000259" key="10">
    <source>
        <dbReference type="SMART" id="SM01083"/>
    </source>
</evidence>
<dbReference type="Pfam" id="PF12542">
    <property type="entry name" value="CWC25"/>
    <property type="match status" value="1"/>
</dbReference>
<reference evidence="11" key="2">
    <citation type="journal article" date="2022" name="Elife">
        <title>Obligate sexual reproduction of a homothallic fungus closely related to the Cryptococcus pathogenic species complex.</title>
        <authorList>
            <person name="Passer A.R."/>
            <person name="Clancey S.A."/>
            <person name="Shea T."/>
            <person name="David-Palma M."/>
            <person name="Averette A.F."/>
            <person name="Boekhout T."/>
            <person name="Porcel B.M."/>
            <person name="Nowrousian M."/>
            <person name="Cuomo C.A."/>
            <person name="Sun S."/>
            <person name="Heitman J."/>
            <person name="Coelho M.A."/>
        </authorList>
    </citation>
    <scope>NUCLEOTIDE SEQUENCE</scope>
    <source>
        <strain evidence="11">CBS 7841</strain>
    </source>
</reference>
<keyword evidence="6" id="KW-0508">mRNA splicing</keyword>
<evidence type="ECO:0000256" key="3">
    <source>
        <dbReference type="ARBA" id="ARBA00022664"/>
    </source>
</evidence>
<dbReference type="InterPro" id="IPR019339">
    <property type="entry name" value="CIR_N_dom"/>
</dbReference>
<evidence type="ECO:0000256" key="5">
    <source>
        <dbReference type="ARBA" id="ARBA00023054"/>
    </source>
</evidence>
<dbReference type="GeneID" id="91088162"/>
<feature type="region of interest" description="Disordered" evidence="9">
    <location>
        <begin position="155"/>
        <end position="362"/>
    </location>
</feature>
<feature type="compositionally biased region" description="Basic and acidic residues" evidence="9">
    <location>
        <begin position="279"/>
        <end position="326"/>
    </location>
</feature>